<name>A0A1M7K3P6_9FLAO</name>
<keyword evidence="1" id="KW-0472">Membrane</keyword>
<dbReference type="RefSeq" id="WP_079734445.1">
    <property type="nucleotide sequence ID" value="NZ_LT670848.1"/>
</dbReference>
<feature type="transmembrane region" description="Helical" evidence="1">
    <location>
        <begin position="7"/>
        <end position="25"/>
    </location>
</feature>
<protein>
    <recommendedName>
        <fullName evidence="4">TonB C-terminal domain-containing protein</fullName>
    </recommendedName>
</protein>
<evidence type="ECO:0000313" key="2">
    <source>
        <dbReference type="EMBL" id="SHM59896.1"/>
    </source>
</evidence>
<dbReference type="Proteomes" id="UP000190235">
    <property type="component" value="Chromosome I"/>
</dbReference>
<proteinExistence type="predicted"/>
<keyword evidence="1" id="KW-1133">Transmembrane helix</keyword>
<keyword evidence="3" id="KW-1185">Reference proteome</keyword>
<dbReference type="EMBL" id="LT670848">
    <property type="protein sequence ID" value="SHM59896.1"/>
    <property type="molecule type" value="Genomic_DNA"/>
</dbReference>
<sequence length="164" mass="18950">MKSKTNIFLLTSFLFAAALTGWFYYQTANRIGDLSENNKTDRDFEVCDKDWIGQNYGMTAGYEGGKKAIKQDILNDLEAMSFEKSGLITFRFIVNCKGKTGRFQAKSTDLDLQEMEVNQAKIKELEKALLQLENWIPAKNEFNSYDSYYVLNFKIRNNNIVDIF</sequence>
<evidence type="ECO:0000256" key="1">
    <source>
        <dbReference type="SAM" id="Phobius"/>
    </source>
</evidence>
<accession>A0A1M7K3P6</accession>
<evidence type="ECO:0000313" key="3">
    <source>
        <dbReference type="Proteomes" id="UP000190235"/>
    </source>
</evidence>
<reference evidence="3" key="1">
    <citation type="submission" date="2016-11" db="EMBL/GenBank/DDBJ databases">
        <authorList>
            <person name="Varghese N."/>
            <person name="Submissions S."/>
        </authorList>
    </citation>
    <scope>NUCLEOTIDE SEQUENCE [LARGE SCALE GENOMIC DNA]</scope>
    <source>
        <strain evidence="3">ACAM 48</strain>
    </source>
</reference>
<dbReference type="OrthoDB" id="883593at2"/>
<evidence type="ECO:0008006" key="4">
    <source>
        <dbReference type="Google" id="ProtNLM"/>
    </source>
</evidence>
<organism evidence="2 3">
    <name type="scientific">Salegentibacter salegens</name>
    <dbReference type="NCBI Taxonomy" id="143223"/>
    <lineage>
        <taxon>Bacteria</taxon>
        <taxon>Pseudomonadati</taxon>
        <taxon>Bacteroidota</taxon>
        <taxon>Flavobacteriia</taxon>
        <taxon>Flavobacteriales</taxon>
        <taxon>Flavobacteriaceae</taxon>
        <taxon>Salegentibacter</taxon>
    </lineage>
</organism>
<keyword evidence="1" id="KW-0812">Transmembrane</keyword>
<gene>
    <name evidence="2" type="ORF">SAMN05878281_1234</name>
</gene>
<dbReference type="STRING" id="143223.SAMN05878281_1234"/>
<dbReference type="AlphaFoldDB" id="A0A1M7K3P6"/>